<proteinExistence type="predicted"/>
<evidence type="ECO:0000313" key="1">
    <source>
        <dbReference type="EMBL" id="TWT94555.1"/>
    </source>
</evidence>
<keyword evidence="2" id="KW-1185">Reference proteome</keyword>
<organism evidence="1 2">
    <name type="scientific">Stieleria varia</name>
    <dbReference type="NCBI Taxonomy" id="2528005"/>
    <lineage>
        <taxon>Bacteria</taxon>
        <taxon>Pseudomonadati</taxon>
        <taxon>Planctomycetota</taxon>
        <taxon>Planctomycetia</taxon>
        <taxon>Pirellulales</taxon>
        <taxon>Pirellulaceae</taxon>
        <taxon>Stieleria</taxon>
    </lineage>
</organism>
<comment type="caution">
    <text evidence="1">The sequence shown here is derived from an EMBL/GenBank/DDBJ whole genome shotgun (WGS) entry which is preliminary data.</text>
</comment>
<gene>
    <name evidence="1" type="ORF">Pla52n_53760</name>
</gene>
<dbReference type="EMBL" id="SJPN01000007">
    <property type="protein sequence ID" value="TWT94555.1"/>
    <property type="molecule type" value="Genomic_DNA"/>
</dbReference>
<name>A0A5C6A596_9BACT</name>
<evidence type="ECO:0000313" key="2">
    <source>
        <dbReference type="Proteomes" id="UP000320176"/>
    </source>
</evidence>
<accession>A0A5C6A596</accession>
<reference evidence="1 2" key="1">
    <citation type="submission" date="2019-02" db="EMBL/GenBank/DDBJ databases">
        <title>Deep-cultivation of Planctomycetes and their phenomic and genomic characterization uncovers novel biology.</title>
        <authorList>
            <person name="Wiegand S."/>
            <person name="Jogler M."/>
            <person name="Boedeker C."/>
            <person name="Pinto D."/>
            <person name="Vollmers J."/>
            <person name="Rivas-Marin E."/>
            <person name="Kohn T."/>
            <person name="Peeters S.H."/>
            <person name="Heuer A."/>
            <person name="Rast P."/>
            <person name="Oberbeckmann S."/>
            <person name="Bunk B."/>
            <person name="Jeske O."/>
            <person name="Meyerdierks A."/>
            <person name="Storesund J.E."/>
            <person name="Kallscheuer N."/>
            <person name="Luecker S."/>
            <person name="Lage O.M."/>
            <person name="Pohl T."/>
            <person name="Merkel B.J."/>
            <person name="Hornburger P."/>
            <person name="Mueller R.-W."/>
            <person name="Bruemmer F."/>
            <person name="Labrenz M."/>
            <person name="Spormann A.M."/>
            <person name="Op Den Camp H."/>
            <person name="Overmann J."/>
            <person name="Amann R."/>
            <person name="Jetten M.S.M."/>
            <person name="Mascher T."/>
            <person name="Medema M.H."/>
            <person name="Devos D.P."/>
            <person name="Kaster A.-K."/>
            <person name="Ovreas L."/>
            <person name="Rohde M."/>
            <person name="Galperin M.Y."/>
            <person name="Jogler C."/>
        </authorList>
    </citation>
    <scope>NUCLEOTIDE SEQUENCE [LARGE SCALE GENOMIC DNA]</scope>
    <source>
        <strain evidence="1 2">Pla52n</strain>
    </source>
</reference>
<protein>
    <submittedName>
        <fullName evidence="1">Uncharacterized protein</fullName>
    </submittedName>
</protein>
<dbReference type="Proteomes" id="UP000320176">
    <property type="component" value="Unassembled WGS sequence"/>
</dbReference>
<dbReference type="AlphaFoldDB" id="A0A5C6A596"/>
<sequence>MTKCGPPDFTHGGLDSGNAFVECPLSPNIFATLSLEMVGLSRENIGGEGSHFLVWFALGVDGIDFRRSCCACRNTFRPTLCMVVWIRENDAGDRPTRPGCILRIVTCSARPRSGQRWWPAYQPPRDSVRFSRLYSKSRPYRAVAVESSVFTGLRCTAFSCQELACVPPVVFYSRFVANRIPHAKTLRREEYDSDLSLAP</sequence>